<keyword evidence="2 5" id="KW-0689">Ribosomal protein</keyword>
<dbReference type="EMBL" id="METD01000001">
    <property type="protein sequence ID" value="OGB73390.1"/>
    <property type="molecule type" value="Genomic_DNA"/>
</dbReference>
<feature type="region of interest" description="Disordered" evidence="7">
    <location>
        <begin position="116"/>
        <end position="137"/>
    </location>
</feature>
<sequence length="137" mass="15174">MESSTVFTGQYFYGTGRRKTATARVRLYKGKDGKLVVNNQKGEKYFNPSHLTEVVMEPLKLTGMAKSFDVSARVSGGGIAAQADAIRHGIARALVAFDVDMKTSLKKAGLLTRDARVKERKKPGLRRARRAPQFSKR</sequence>
<dbReference type="GO" id="GO:0003723">
    <property type="term" value="F:RNA binding"/>
    <property type="evidence" value="ECO:0007669"/>
    <property type="project" value="TreeGrafter"/>
</dbReference>
<evidence type="ECO:0000256" key="5">
    <source>
        <dbReference type="HAMAP-Rule" id="MF_00532"/>
    </source>
</evidence>
<evidence type="ECO:0000313" key="8">
    <source>
        <dbReference type="EMBL" id="OGB73390.1"/>
    </source>
</evidence>
<evidence type="ECO:0000256" key="3">
    <source>
        <dbReference type="ARBA" id="ARBA00023274"/>
    </source>
</evidence>
<gene>
    <name evidence="5" type="primary">rpsI</name>
    <name evidence="8" type="ORF">A3K51_00745</name>
</gene>
<dbReference type="GO" id="GO:0003735">
    <property type="term" value="F:structural constituent of ribosome"/>
    <property type="evidence" value="ECO:0007669"/>
    <property type="project" value="InterPro"/>
</dbReference>
<evidence type="ECO:0000313" key="9">
    <source>
        <dbReference type="Proteomes" id="UP000178085"/>
    </source>
</evidence>
<dbReference type="PANTHER" id="PTHR21569:SF1">
    <property type="entry name" value="SMALL RIBOSOMAL SUBUNIT PROTEIN US9M"/>
    <property type="match status" value="1"/>
</dbReference>
<evidence type="ECO:0000256" key="1">
    <source>
        <dbReference type="ARBA" id="ARBA00005251"/>
    </source>
</evidence>
<proteinExistence type="inferred from homology"/>
<dbReference type="Gene3D" id="3.30.230.10">
    <property type="match status" value="1"/>
</dbReference>
<evidence type="ECO:0000256" key="6">
    <source>
        <dbReference type="RuleBase" id="RU003815"/>
    </source>
</evidence>
<evidence type="ECO:0000256" key="4">
    <source>
        <dbReference type="ARBA" id="ARBA00035259"/>
    </source>
</evidence>
<comment type="caution">
    <text evidence="8">The sequence shown here is derived from an EMBL/GenBank/DDBJ whole genome shotgun (WGS) entry which is preliminary data.</text>
</comment>
<evidence type="ECO:0000256" key="7">
    <source>
        <dbReference type="SAM" id="MobiDB-lite"/>
    </source>
</evidence>
<organism evidence="8 9">
    <name type="scientific">candidate division Kazan bacterium RIFCSPLOWO2_01_FULL_45_19</name>
    <dbReference type="NCBI Taxonomy" id="1798538"/>
    <lineage>
        <taxon>Bacteria</taxon>
        <taxon>Bacteria division Kazan-3B-28</taxon>
    </lineage>
</organism>
<dbReference type="FunFam" id="3.30.230.10:FF:000001">
    <property type="entry name" value="30S ribosomal protein S9"/>
    <property type="match status" value="1"/>
</dbReference>
<dbReference type="InterPro" id="IPR023035">
    <property type="entry name" value="Ribosomal_uS9_bac/plastid"/>
</dbReference>
<protein>
    <recommendedName>
        <fullName evidence="4 5">Small ribosomal subunit protein uS9</fullName>
    </recommendedName>
</protein>
<dbReference type="NCBIfam" id="NF001099">
    <property type="entry name" value="PRK00132.1"/>
    <property type="match status" value="1"/>
</dbReference>
<evidence type="ECO:0000256" key="2">
    <source>
        <dbReference type="ARBA" id="ARBA00022980"/>
    </source>
</evidence>
<dbReference type="GO" id="GO:0006412">
    <property type="term" value="P:translation"/>
    <property type="evidence" value="ECO:0007669"/>
    <property type="project" value="UniProtKB-UniRule"/>
</dbReference>
<keyword evidence="3 5" id="KW-0687">Ribonucleoprotein</keyword>
<comment type="similarity">
    <text evidence="1 5 6">Belongs to the universal ribosomal protein uS9 family.</text>
</comment>
<dbReference type="Proteomes" id="UP000178085">
    <property type="component" value="Unassembled WGS sequence"/>
</dbReference>
<accession>A0A1F4NPP5</accession>
<reference evidence="8 9" key="1">
    <citation type="journal article" date="2016" name="Nat. Commun.">
        <title>Thousands of microbial genomes shed light on interconnected biogeochemical processes in an aquifer system.</title>
        <authorList>
            <person name="Anantharaman K."/>
            <person name="Brown C.T."/>
            <person name="Hug L.A."/>
            <person name="Sharon I."/>
            <person name="Castelle C.J."/>
            <person name="Probst A.J."/>
            <person name="Thomas B.C."/>
            <person name="Singh A."/>
            <person name="Wilkins M.J."/>
            <person name="Karaoz U."/>
            <person name="Brodie E.L."/>
            <person name="Williams K.H."/>
            <person name="Hubbard S.S."/>
            <person name="Banfield J.F."/>
        </authorList>
    </citation>
    <scope>NUCLEOTIDE SEQUENCE [LARGE SCALE GENOMIC DNA]</scope>
</reference>
<dbReference type="GO" id="GO:0022627">
    <property type="term" value="C:cytosolic small ribosomal subunit"/>
    <property type="evidence" value="ECO:0007669"/>
    <property type="project" value="TreeGrafter"/>
</dbReference>
<feature type="compositionally biased region" description="Basic residues" evidence="7">
    <location>
        <begin position="118"/>
        <end position="137"/>
    </location>
</feature>
<name>A0A1F4NPP5_UNCK3</name>
<dbReference type="InterPro" id="IPR020574">
    <property type="entry name" value="Ribosomal_uS9_CS"/>
</dbReference>
<dbReference type="Pfam" id="PF00380">
    <property type="entry name" value="Ribosomal_S9"/>
    <property type="match status" value="1"/>
</dbReference>
<dbReference type="HAMAP" id="MF_00532_B">
    <property type="entry name" value="Ribosomal_uS9_B"/>
    <property type="match status" value="1"/>
</dbReference>
<dbReference type="PANTHER" id="PTHR21569">
    <property type="entry name" value="RIBOSOMAL PROTEIN S9"/>
    <property type="match status" value="1"/>
</dbReference>
<dbReference type="AlphaFoldDB" id="A0A1F4NPP5"/>
<dbReference type="InterPro" id="IPR020568">
    <property type="entry name" value="Ribosomal_Su5_D2-typ_SF"/>
</dbReference>
<dbReference type="SUPFAM" id="SSF54211">
    <property type="entry name" value="Ribosomal protein S5 domain 2-like"/>
    <property type="match status" value="1"/>
</dbReference>
<dbReference type="PROSITE" id="PS00360">
    <property type="entry name" value="RIBOSOMAL_S9"/>
    <property type="match status" value="1"/>
</dbReference>
<dbReference type="InterPro" id="IPR014721">
    <property type="entry name" value="Ribsml_uS5_D2-typ_fold_subgr"/>
</dbReference>
<dbReference type="InterPro" id="IPR000754">
    <property type="entry name" value="Ribosomal_uS9"/>
</dbReference>